<name>A0A934NQ99_9NOCA</name>
<dbReference type="PROSITE" id="PS01227">
    <property type="entry name" value="UPF0012"/>
    <property type="match status" value="1"/>
</dbReference>
<accession>A0A934NQ99</accession>
<evidence type="ECO:0000313" key="3">
    <source>
        <dbReference type="EMBL" id="MBJ8339444.1"/>
    </source>
</evidence>
<dbReference type="Proteomes" id="UP000655868">
    <property type="component" value="Unassembled WGS sequence"/>
</dbReference>
<comment type="caution">
    <text evidence="3">The sequence shown here is derived from an EMBL/GenBank/DDBJ whole genome shotgun (WGS) entry which is preliminary data.</text>
</comment>
<feature type="domain" description="CN hydrolase" evidence="2">
    <location>
        <begin position="1"/>
        <end position="241"/>
    </location>
</feature>
<proteinExistence type="inferred from homology"/>
<organism evidence="3 4">
    <name type="scientific">Antrihabitans stalagmiti</name>
    <dbReference type="NCBI Taxonomy" id="2799499"/>
    <lineage>
        <taxon>Bacteria</taxon>
        <taxon>Bacillati</taxon>
        <taxon>Actinomycetota</taxon>
        <taxon>Actinomycetes</taxon>
        <taxon>Mycobacteriales</taxon>
        <taxon>Nocardiaceae</taxon>
        <taxon>Antrihabitans</taxon>
    </lineage>
</organism>
<dbReference type="InterPro" id="IPR036526">
    <property type="entry name" value="C-N_Hydrolase_sf"/>
</dbReference>
<sequence length="260" mass="28323">MRITVAQIESGTDIDRNLATIERVASQAADAGSQLVVFPEYATYEKPRVDRSFVEHAQPRDGAIVGQLTRIARQSRIAVVAGIVEQSDDPDRAFNTLLAIDSDGAILDSYRKIHLFDCEGFKESTHIRTDPVPRSVTVVIDGVRFGLLTCYDLRFPELARVLTEAGAQVLLVCSSWVPGPYKIGQWLTLAAARAIENSVYVVAVNQTSPASIGHSVIVDPMGSVLEQCGESTETRTADLLPAVVAAVRARFPVHAHRRLC</sequence>
<protein>
    <submittedName>
        <fullName evidence="3">Carbon-nitrogen hydrolase family protein</fullName>
    </submittedName>
</protein>
<dbReference type="GO" id="GO:0016787">
    <property type="term" value="F:hydrolase activity"/>
    <property type="evidence" value="ECO:0007669"/>
    <property type="project" value="UniProtKB-KW"/>
</dbReference>
<dbReference type="SUPFAM" id="SSF56317">
    <property type="entry name" value="Carbon-nitrogen hydrolase"/>
    <property type="match status" value="1"/>
</dbReference>
<reference evidence="3" key="1">
    <citation type="submission" date="2020-12" db="EMBL/GenBank/DDBJ databases">
        <title>Antrihabitans popcorni sp. nov. and Antrihabitans auranticaus sp. nov., isolated from a larva cave.</title>
        <authorList>
            <person name="Lee S.D."/>
            <person name="Kim I.S."/>
        </authorList>
    </citation>
    <scope>NUCLEOTIDE SEQUENCE</scope>
    <source>
        <strain evidence="3">YC3-6</strain>
    </source>
</reference>
<dbReference type="InterPro" id="IPR001110">
    <property type="entry name" value="UPF0012_CS"/>
</dbReference>
<keyword evidence="3" id="KW-0378">Hydrolase</keyword>
<dbReference type="Pfam" id="PF00795">
    <property type="entry name" value="CN_hydrolase"/>
    <property type="match status" value="1"/>
</dbReference>
<keyword evidence="4" id="KW-1185">Reference proteome</keyword>
<dbReference type="CDD" id="cd07581">
    <property type="entry name" value="nitrilase_3"/>
    <property type="match status" value="1"/>
</dbReference>
<dbReference type="Gene3D" id="3.60.110.10">
    <property type="entry name" value="Carbon-nitrogen hydrolase"/>
    <property type="match status" value="1"/>
</dbReference>
<evidence type="ECO:0000259" key="2">
    <source>
        <dbReference type="PROSITE" id="PS50263"/>
    </source>
</evidence>
<dbReference type="InterPro" id="IPR003010">
    <property type="entry name" value="C-N_Hydrolase"/>
</dbReference>
<dbReference type="AlphaFoldDB" id="A0A934NQ99"/>
<gene>
    <name evidence="3" type="ORF">JGU71_11150</name>
</gene>
<dbReference type="RefSeq" id="WP_199704195.1">
    <property type="nucleotide sequence ID" value="NZ_JAEMNV010000003.1"/>
</dbReference>
<dbReference type="PANTHER" id="PTHR23088:SF27">
    <property type="entry name" value="DEAMINATED GLUTATHIONE AMIDASE"/>
    <property type="match status" value="1"/>
</dbReference>
<dbReference type="PROSITE" id="PS50263">
    <property type="entry name" value="CN_HYDROLASE"/>
    <property type="match status" value="1"/>
</dbReference>
<dbReference type="PANTHER" id="PTHR23088">
    <property type="entry name" value="NITRILASE-RELATED"/>
    <property type="match status" value="1"/>
</dbReference>
<evidence type="ECO:0000313" key="4">
    <source>
        <dbReference type="Proteomes" id="UP000655868"/>
    </source>
</evidence>
<dbReference type="EMBL" id="JAEMNV010000003">
    <property type="protein sequence ID" value="MBJ8339444.1"/>
    <property type="molecule type" value="Genomic_DNA"/>
</dbReference>
<evidence type="ECO:0000256" key="1">
    <source>
        <dbReference type="ARBA" id="ARBA00010613"/>
    </source>
</evidence>
<comment type="similarity">
    <text evidence="1">Belongs to the carbon-nitrogen hydrolase superfamily. NIT1/NIT2 family.</text>
</comment>